<accession>A0A974BHB2</accession>
<dbReference type="Proteomes" id="UP000611629">
    <property type="component" value="Unassembled WGS sequence"/>
</dbReference>
<dbReference type="EMBL" id="JACBNQ010000002">
    <property type="protein sequence ID" value="NYB73158.1"/>
    <property type="molecule type" value="Genomic_DNA"/>
</dbReference>
<protein>
    <submittedName>
        <fullName evidence="4">Zinc-ribbon domain-containing protein</fullName>
    </submittedName>
</protein>
<organism evidence="4 5">
    <name type="scientific">Sedimentibacter hydroxybenzoicus DSM 7310</name>
    <dbReference type="NCBI Taxonomy" id="1123245"/>
    <lineage>
        <taxon>Bacteria</taxon>
        <taxon>Bacillati</taxon>
        <taxon>Bacillota</taxon>
        <taxon>Tissierellia</taxon>
        <taxon>Sedimentibacter</taxon>
    </lineage>
</organism>
<reference evidence="4" key="1">
    <citation type="submission" date="2020-07" db="EMBL/GenBank/DDBJ databases">
        <title>Genomic analysis of a strain of Sedimentibacter Hydroxybenzoicus DSM7310.</title>
        <authorList>
            <person name="Ma S."/>
        </authorList>
    </citation>
    <scope>NUCLEOTIDE SEQUENCE</scope>
    <source>
        <strain evidence="4">DSM 7310</strain>
    </source>
</reference>
<name>A0A974BHB2_SEDHY</name>
<comment type="caution">
    <text evidence="4">The sequence shown here is derived from an EMBL/GenBank/DDBJ whole genome shotgun (WGS) entry which is preliminary data.</text>
</comment>
<gene>
    <name evidence="4" type="ORF">HZF24_03275</name>
</gene>
<keyword evidence="2" id="KW-0812">Transmembrane</keyword>
<evidence type="ECO:0000313" key="5">
    <source>
        <dbReference type="Proteomes" id="UP000611629"/>
    </source>
</evidence>
<evidence type="ECO:0000256" key="2">
    <source>
        <dbReference type="SAM" id="Phobius"/>
    </source>
</evidence>
<evidence type="ECO:0000256" key="1">
    <source>
        <dbReference type="SAM" id="MobiDB-lite"/>
    </source>
</evidence>
<evidence type="ECO:0000259" key="3">
    <source>
        <dbReference type="Pfam" id="PF13240"/>
    </source>
</evidence>
<keyword evidence="5" id="KW-1185">Reference proteome</keyword>
<evidence type="ECO:0000313" key="4">
    <source>
        <dbReference type="EMBL" id="NYB73158.1"/>
    </source>
</evidence>
<dbReference type="InterPro" id="IPR026870">
    <property type="entry name" value="Zinc_ribbon_dom"/>
</dbReference>
<keyword evidence="2" id="KW-1133">Transmembrane helix</keyword>
<feature type="transmembrane region" description="Helical" evidence="2">
    <location>
        <begin position="112"/>
        <end position="134"/>
    </location>
</feature>
<feature type="compositionally biased region" description="Polar residues" evidence="1">
    <location>
        <begin position="33"/>
        <end position="46"/>
    </location>
</feature>
<feature type="region of interest" description="Disordered" evidence="1">
    <location>
        <begin position="31"/>
        <end position="65"/>
    </location>
</feature>
<dbReference type="Pfam" id="PF13240">
    <property type="entry name" value="Zn_Ribbon_1"/>
    <property type="match status" value="1"/>
</dbReference>
<feature type="domain" description="Zinc-ribbon" evidence="3">
    <location>
        <begin position="4"/>
        <end position="25"/>
    </location>
</feature>
<sequence length="859" mass="95887">MGKYCTNCGKELHTGARFCAKCGKPATDAPVQMPTQALSPPTTQPVQKAGRPVASRQARQPAAPIQTGFVAPQSKPTAQSQGVHLPQPVYTAPAYAQMERPNKGSKTKNGRASLCIVLAIVLFFQTVAVAMYGWPGFAVDGLFGKSDLYMLQADQSSVETDSSEASGPTGYSKIKISKSDYKTKPITVDVGPESTRAETEGISVDFGEFNLSEEETLEIRDLGVKKDDENGFSAHCYDFSLGDVTEFPTYVTITLPYESTKNAADRLFVQYYNDSTGTWELLYSELDESNGTITFYTDHFSTYALFDYFEYEKGYNSGPLSKVVFSSAKLDDMIDKCFGDQDLFIAMLRKNSAEDSGLINIGIDSFGLSSNLTSASDNTIQLVSSTGLMSNEMSKALGNSFGKIGAGLTAIKVGLSWYQSGNVSETLKKNKYDIIELGLSTAAGALGAAPLTVAAAGVWLAGMVDDGIRDVKNYGYENEIEHAYQEFTWEYVSYSNYSGEFGCSLPNNMPARAFIDEMEDAVIVNKGNTWAWLLQREFIKNRDNPQKMFESIDKLLDDYANVFWKLKPSARKMIAEDIHVADRWQEPGTQEKTKYTEGLKAVLRYRLRKLFACLYERCILDAKQRLLWEINGFEKQMNTVTEFSVYASDVDGKEIPLSKTEYKDYIAAFAKSPSDKPTIWSWSPGSKDNGKFMCTLYNFITMGTPSFVKFYKTWEDQVEDKAAFTLSFAYSAPAVKLKIIPLGGMKIEAKWFEGYWSRDPDYDPYLDVAIKILDEKTCAFYVGTMSRYTALDESKYYTCNYVFDPVEHTLIIENYKDFPNGVKLIACDKSEGQYGADYIQFRKGEGYQYSALGDVIRME</sequence>
<dbReference type="AlphaFoldDB" id="A0A974BHB2"/>
<keyword evidence="2" id="KW-0472">Membrane</keyword>
<proteinExistence type="predicted"/>